<protein>
    <submittedName>
        <fullName evidence="2">MSHA biogenesis protein MshK</fullName>
    </submittedName>
</protein>
<proteinExistence type="predicted"/>
<evidence type="ECO:0000313" key="2">
    <source>
        <dbReference type="EMBL" id="MDC8760393.1"/>
    </source>
</evidence>
<reference evidence="2 3" key="1">
    <citation type="submission" date="2022-10" db="EMBL/GenBank/DDBJ databases">
        <title>Janthinobacterium sp. hw3 Genome sequencing.</title>
        <authorList>
            <person name="Park S."/>
        </authorList>
    </citation>
    <scope>NUCLEOTIDE SEQUENCE [LARGE SCALE GENOMIC DNA]</scope>
    <source>
        <strain evidence="3">hw3</strain>
    </source>
</reference>
<keyword evidence="3" id="KW-1185">Reference proteome</keyword>
<evidence type="ECO:0000313" key="3">
    <source>
        <dbReference type="Proteomes" id="UP001221208"/>
    </source>
</evidence>
<dbReference type="RefSeq" id="WP_273674148.1">
    <property type="nucleotide sequence ID" value="NZ_JAQQXR010000012.1"/>
</dbReference>
<keyword evidence="1" id="KW-0732">Signal</keyword>
<organism evidence="2 3">
    <name type="scientific">Janthinobacterium fluminis</name>
    <dbReference type="NCBI Taxonomy" id="2987524"/>
    <lineage>
        <taxon>Bacteria</taxon>
        <taxon>Pseudomonadati</taxon>
        <taxon>Pseudomonadota</taxon>
        <taxon>Betaproteobacteria</taxon>
        <taxon>Burkholderiales</taxon>
        <taxon>Oxalobacteraceae</taxon>
        <taxon>Janthinobacterium</taxon>
    </lineage>
</organism>
<comment type="caution">
    <text evidence="2">The sequence shown here is derived from an EMBL/GenBank/DDBJ whole genome shotgun (WGS) entry which is preliminary data.</text>
</comment>
<feature type="chain" id="PRO_5045369269" evidence="1">
    <location>
        <begin position="18"/>
        <end position="110"/>
    </location>
</feature>
<accession>A0ABT5K7J6</accession>
<evidence type="ECO:0000256" key="1">
    <source>
        <dbReference type="SAM" id="SignalP"/>
    </source>
</evidence>
<dbReference type="Proteomes" id="UP001221208">
    <property type="component" value="Unassembled WGS sequence"/>
</dbReference>
<name>A0ABT5K7J6_9BURK</name>
<feature type="signal peptide" evidence="1">
    <location>
        <begin position="1"/>
        <end position="17"/>
    </location>
</feature>
<sequence length="110" mass="11574">MKRATAIGLLLAAPCMAQTLPDPTRPPAEALLTPAALSAEQAPAGPRLQSVLIVQGQGGRRVAVIDGQTVRLGEKFKGALLVKMSDTEVVLRRGAQLETLKLFPKPAPAR</sequence>
<gene>
    <name evidence="2" type="ORF">OIK44_22635</name>
</gene>
<dbReference type="EMBL" id="JAQQXR010000012">
    <property type="protein sequence ID" value="MDC8760393.1"/>
    <property type="molecule type" value="Genomic_DNA"/>
</dbReference>